<dbReference type="Proteomes" id="UP000186112">
    <property type="component" value="Unassembled WGS sequence"/>
</dbReference>
<evidence type="ECO:0000256" key="3">
    <source>
        <dbReference type="SAM" id="Phobius"/>
    </source>
</evidence>
<gene>
    <name evidence="4" type="primary">hmpT</name>
    <name evidence="4" type="ORF">TICRE_02070</name>
</gene>
<feature type="transmembrane region" description="Helical" evidence="3">
    <location>
        <begin position="57"/>
        <end position="83"/>
    </location>
</feature>
<keyword evidence="1 3" id="KW-0812">Transmembrane</keyword>
<dbReference type="GO" id="GO:0016020">
    <property type="term" value="C:membrane"/>
    <property type="evidence" value="ECO:0007669"/>
    <property type="project" value="InterPro"/>
</dbReference>
<accession>A0A1U7M8N0</accession>
<dbReference type="AlphaFoldDB" id="A0A1U7M8N0"/>
<dbReference type="Pfam" id="PF07155">
    <property type="entry name" value="ECF-ribofla_trS"/>
    <property type="match status" value="1"/>
</dbReference>
<dbReference type="EMBL" id="LTDM01000003">
    <property type="protein sequence ID" value="OLS03694.1"/>
    <property type="molecule type" value="Genomic_DNA"/>
</dbReference>
<feature type="transmembrane region" description="Helical" evidence="3">
    <location>
        <begin position="12"/>
        <end position="37"/>
    </location>
</feature>
<dbReference type="PANTHER" id="PTHR37815">
    <property type="entry name" value="UPF0397 PROTEIN BC_2624-RELATED"/>
    <property type="match status" value="1"/>
</dbReference>
<dbReference type="RefSeq" id="WP_075724234.1">
    <property type="nucleotide sequence ID" value="NZ_LTDM01000003.1"/>
</dbReference>
<keyword evidence="3" id="KW-0472">Membrane</keyword>
<organism evidence="4 5">
    <name type="scientific">Tissierella creatinophila DSM 6911</name>
    <dbReference type="NCBI Taxonomy" id="1123403"/>
    <lineage>
        <taxon>Bacteria</taxon>
        <taxon>Bacillati</taxon>
        <taxon>Bacillota</taxon>
        <taxon>Tissierellia</taxon>
        <taxon>Tissierellales</taxon>
        <taxon>Tissierellaceae</taxon>
        <taxon>Tissierella</taxon>
    </lineage>
</organism>
<sequence length="165" mass="17766">MGDNKTKIITKISILIALTVLMTMVISIPIVGGNGYVNLGDMVIFITALLLNRKYAFIVGGIGSFLADIFLGYSLYAPISFIVKGLEGFIAGRLLDTNIGKKYPLIATMIAGIWMAFGYYIFEIFMYGTKGAIVSVPANLIQGLVGAIAANLVFKALKTSKILKE</sequence>
<name>A0A1U7M8N0_TISCR</name>
<dbReference type="OrthoDB" id="411368at2"/>
<reference evidence="4 5" key="1">
    <citation type="submission" date="2016-02" db="EMBL/GenBank/DDBJ databases">
        <title>Genome sequence of Tissierella creatinophila DSM 6911.</title>
        <authorList>
            <person name="Poehlein A."/>
            <person name="Daniel R."/>
        </authorList>
    </citation>
    <scope>NUCLEOTIDE SEQUENCE [LARGE SCALE GENOMIC DNA]</scope>
    <source>
        <strain evidence="4 5">DSM 6911</strain>
    </source>
</reference>
<evidence type="ECO:0000313" key="4">
    <source>
        <dbReference type="EMBL" id="OLS03694.1"/>
    </source>
</evidence>
<dbReference type="PANTHER" id="PTHR37815:SF3">
    <property type="entry name" value="UPF0397 PROTEIN SPR0429"/>
    <property type="match status" value="1"/>
</dbReference>
<protein>
    <submittedName>
        <fullName evidence="4">Thiamine transporter HmpT</fullName>
    </submittedName>
</protein>
<evidence type="ECO:0000256" key="2">
    <source>
        <dbReference type="ARBA" id="ARBA00022989"/>
    </source>
</evidence>
<comment type="caution">
    <text evidence="4">The sequence shown here is derived from an EMBL/GenBank/DDBJ whole genome shotgun (WGS) entry which is preliminary data.</text>
</comment>
<dbReference type="Gene3D" id="1.10.1760.20">
    <property type="match status" value="1"/>
</dbReference>
<proteinExistence type="predicted"/>
<keyword evidence="5" id="KW-1185">Reference proteome</keyword>
<evidence type="ECO:0000313" key="5">
    <source>
        <dbReference type="Proteomes" id="UP000186112"/>
    </source>
</evidence>
<feature type="transmembrane region" description="Helical" evidence="3">
    <location>
        <begin position="134"/>
        <end position="154"/>
    </location>
</feature>
<evidence type="ECO:0000256" key="1">
    <source>
        <dbReference type="ARBA" id="ARBA00022692"/>
    </source>
</evidence>
<keyword evidence="2 3" id="KW-1133">Transmembrane helix</keyword>
<dbReference type="InterPro" id="IPR009825">
    <property type="entry name" value="ECF_substrate-spec-like"/>
</dbReference>
<feature type="transmembrane region" description="Helical" evidence="3">
    <location>
        <begin position="103"/>
        <end position="122"/>
    </location>
</feature>